<evidence type="ECO:0000256" key="9">
    <source>
        <dbReference type="RuleBase" id="RU366031"/>
    </source>
</evidence>
<organism evidence="11 12">
    <name type="scientific">Thioalkalivibrio halophilus</name>
    <dbReference type="NCBI Taxonomy" id="252474"/>
    <lineage>
        <taxon>Bacteria</taxon>
        <taxon>Pseudomonadati</taxon>
        <taxon>Pseudomonadota</taxon>
        <taxon>Gammaproteobacteria</taxon>
        <taxon>Chromatiales</taxon>
        <taxon>Ectothiorhodospiraceae</taxon>
        <taxon>Thioalkalivibrio</taxon>
    </lineage>
</organism>
<evidence type="ECO:0000256" key="5">
    <source>
        <dbReference type="ARBA" id="ARBA00023244"/>
    </source>
</evidence>
<keyword evidence="4 9" id="KW-0456">Lyase</keyword>
<dbReference type="InterPro" id="IPR003754">
    <property type="entry name" value="4pyrrol_synth_uPrphyn_synth"/>
</dbReference>
<name>A0A1V2ZZC9_9GAMM</name>
<dbReference type="GO" id="GO:0004852">
    <property type="term" value="F:uroporphyrinogen-III synthase activity"/>
    <property type="evidence" value="ECO:0007669"/>
    <property type="project" value="UniProtKB-UniRule"/>
</dbReference>
<evidence type="ECO:0000259" key="10">
    <source>
        <dbReference type="Pfam" id="PF02602"/>
    </source>
</evidence>
<evidence type="ECO:0000256" key="2">
    <source>
        <dbReference type="ARBA" id="ARBA00008133"/>
    </source>
</evidence>
<evidence type="ECO:0000313" key="11">
    <source>
        <dbReference type="EMBL" id="OOC10462.1"/>
    </source>
</evidence>
<reference evidence="11 12" key="1">
    <citation type="submission" date="2017-02" db="EMBL/GenBank/DDBJ databases">
        <title>Genomic diversity within the haloalkaliphilic genus Thioalkalivibrio.</title>
        <authorList>
            <person name="Ahn A.-C."/>
            <person name="Meier-Kolthoff J."/>
            <person name="Overmars L."/>
            <person name="Richter M."/>
            <person name="Woyke T."/>
            <person name="Sorokin D.Y."/>
            <person name="Muyzer G."/>
        </authorList>
    </citation>
    <scope>NUCLEOTIDE SEQUENCE [LARGE SCALE GENOMIC DNA]</scope>
    <source>
        <strain evidence="11 12">HL17</strain>
    </source>
</reference>
<dbReference type="PANTHER" id="PTHR38042:SF1">
    <property type="entry name" value="UROPORPHYRINOGEN-III SYNTHASE, CHLOROPLASTIC"/>
    <property type="match status" value="1"/>
</dbReference>
<dbReference type="OrthoDB" id="9787650at2"/>
<evidence type="ECO:0000256" key="3">
    <source>
        <dbReference type="ARBA" id="ARBA00013109"/>
    </source>
</evidence>
<dbReference type="Pfam" id="PF02602">
    <property type="entry name" value="HEM4"/>
    <property type="match status" value="1"/>
</dbReference>
<comment type="catalytic activity">
    <reaction evidence="8 9">
        <text>hydroxymethylbilane = uroporphyrinogen III + H2O</text>
        <dbReference type="Rhea" id="RHEA:18965"/>
        <dbReference type="ChEBI" id="CHEBI:15377"/>
        <dbReference type="ChEBI" id="CHEBI:57308"/>
        <dbReference type="ChEBI" id="CHEBI:57845"/>
        <dbReference type="EC" id="4.2.1.75"/>
    </reaction>
</comment>
<dbReference type="InterPro" id="IPR036108">
    <property type="entry name" value="4pyrrol_syn_uPrphyn_synt_sf"/>
</dbReference>
<evidence type="ECO:0000256" key="1">
    <source>
        <dbReference type="ARBA" id="ARBA00004772"/>
    </source>
</evidence>
<protein>
    <recommendedName>
        <fullName evidence="7 9">Uroporphyrinogen-III synthase</fullName>
        <ecNumber evidence="3 9">4.2.1.75</ecNumber>
    </recommendedName>
</protein>
<sequence>MADAETAAQSRAPTLADRGILVTRPAAQAEPFCEALESEGARVIRFPVLEILAPSDPTNLRAVLDELDQFDIAVFISPNAVQRVMNLALADREWPAGTAIAAIGNRTAQELRSFGHAPDIAPPRRFDSEALLAEPAMQEVGGKRVVIFRGDGGRELLGDTLRERGATVTFAEAYRRGRPEGDTGDLMYAFSRGQIDIITITSGEGLRNLYEMVGKLGRMWLRKTPLVVGSERIAEIAQELGFKAAVETAEDPTDASMLAAARRLAARLDGSDG</sequence>
<gene>
    <name evidence="11" type="ORF">B1A74_05820</name>
</gene>
<dbReference type="UniPathway" id="UPA00251">
    <property type="reaction ID" value="UER00320"/>
</dbReference>
<dbReference type="GO" id="GO:0006780">
    <property type="term" value="P:uroporphyrinogen III biosynthetic process"/>
    <property type="evidence" value="ECO:0007669"/>
    <property type="project" value="UniProtKB-UniRule"/>
</dbReference>
<comment type="caution">
    <text evidence="11">The sequence shown here is derived from an EMBL/GenBank/DDBJ whole genome shotgun (WGS) entry which is preliminary data.</text>
</comment>
<evidence type="ECO:0000256" key="6">
    <source>
        <dbReference type="ARBA" id="ARBA00037589"/>
    </source>
</evidence>
<comment type="pathway">
    <text evidence="1 9">Porphyrin-containing compound metabolism; protoporphyrin-IX biosynthesis; coproporphyrinogen-III from 5-aminolevulinate: step 3/4.</text>
</comment>
<evidence type="ECO:0000256" key="4">
    <source>
        <dbReference type="ARBA" id="ARBA00023239"/>
    </source>
</evidence>
<proteinExistence type="inferred from homology"/>
<accession>A0A1V2ZZC9</accession>
<dbReference type="PANTHER" id="PTHR38042">
    <property type="entry name" value="UROPORPHYRINOGEN-III SYNTHASE, CHLOROPLASTIC"/>
    <property type="match status" value="1"/>
</dbReference>
<evidence type="ECO:0000256" key="7">
    <source>
        <dbReference type="ARBA" id="ARBA00040167"/>
    </source>
</evidence>
<keyword evidence="5 9" id="KW-0627">Porphyrin biosynthesis</keyword>
<dbReference type="Proteomes" id="UP000189177">
    <property type="component" value="Unassembled WGS sequence"/>
</dbReference>
<dbReference type="GO" id="GO:0006782">
    <property type="term" value="P:protoporphyrinogen IX biosynthetic process"/>
    <property type="evidence" value="ECO:0007669"/>
    <property type="project" value="UniProtKB-UniRule"/>
</dbReference>
<dbReference type="CDD" id="cd06578">
    <property type="entry name" value="HemD"/>
    <property type="match status" value="1"/>
</dbReference>
<evidence type="ECO:0000313" key="12">
    <source>
        <dbReference type="Proteomes" id="UP000189177"/>
    </source>
</evidence>
<comment type="function">
    <text evidence="6 9">Catalyzes cyclization of the linear tetrapyrrole, hydroxymethylbilane, to the macrocyclic uroporphyrinogen III.</text>
</comment>
<dbReference type="InterPro" id="IPR039793">
    <property type="entry name" value="UROS/Hem4"/>
</dbReference>
<evidence type="ECO:0000256" key="8">
    <source>
        <dbReference type="ARBA" id="ARBA00048617"/>
    </source>
</evidence>
<comment type="similarity">
    <text evidence="2 9">Belongs to the uroporphyrinogen-III synthase family.</text>
</comment>
<dbReference type="RefSeq" id="WP_024328636.1">
    <property type="nucleotide sequence ID" value="NZ_MUZR01000016.1"/>
</dbReference>
<dbReference type="EMBL" id="MUZR01000016">
    <property type="protein sequence ID" value="OOC10462.1"/>
    <property type="molecule type" value="Genomic_DNA"/>
</dbReference>
<dbReference type="Gene3D" id="3.40.50.10090">
    <property type="match status" value="2"/>
</dbReference>
<dbReference type="AlphaFoldDB" id="A0A1V2ZZC9"/>
<feature type="domain" description="Tetrapyrrole biosynthesis uroporphyrinogen III synthase" evidence="10">
    <location>
        <begin position="34"/>
        <end position="258"/>
    </location>
</feature>
<dbReference type="STRING" id="252474.B1A74_05820"/>
<dbReference type="SUPFAM" id="SSF69618">
    <property type="entry name" value="HemD-like"/>
    <property type="match status" value="1"/>
</dbReference>
<keyword evidence="12" id="KW-1185">Reference proteome</keyword>
<dbReference type="EC" id="4.2.1.75" evidence="3 9"/>